<dbReference type="SUPFAM" id="SSF55961">
    <property type="entry name" value="Bet v1-like"/>
    <property type="match status" value="1"/>
</dbReference>
<dbReference type="RefSeq" id="WP_158041028.1">
    <property type="nucleotide sequence ID" value="NZ_JACCFV010000001.1"/>
</dbReference>
<organism evidence="1 2">
    <name type="scientific">Pseudoclavibacter chungangensis</name>
    <dbReference type="NCBI Taxonomy" id="587635"/>
    <lineage>
        <taxon>Bacteria</taxon>
        <taxon>Bacillati</taxon>
        <taxon>Actinomycetota</taxon>
        <taxon>Actinomycetes</taxon>
        <taxon>Micrococcales</taxon>
        <taxon>Microbacteriaceae</taxon>
        <taxon>Pseudoclavibacter</taxon>
    </lineage>
</organism>
<keyword evidence="2" id="KW-1185">Reference proteome</keyword>
<dbReference type="OrthoDB" id="4618973at2"/>
<sequence length="180" mass="20144">MTQSPLNDDHEDDDAHWSVSDSIRVAASPDVVYDLVSDVTRTGEWSPECRAAEWVAESLPGGRVGDRFLGHNDDGNRQWTTTSEVVVADRPTRFEWVPLVDVLPGGGGVHWAYRIEHAEGGSLLTEEWVFPRDARERYDARYEDGDGPERRELRRRNAVAGIPATLRRIKVIAEGDLPPA</sequence>
<protein>
    <submittedName>
        <fullName evidence="1">SRPBCC family protein</fullName>
    </submittedName>
</protein>
<evidence type="ECO:0000313" key="2">
    <source>
        <dbReference type="Proteomes" id="UP000467240"/>
    </source>
</evidence>
<dbReference type="Pfam" id="PF10604">
    <property type="entry name" value="Polyketide_cyc2"/>
    <property type="match status" value="1"/>
</dbReference>
<accession>A0A7J5BQ54</accession>
<name>A0A7J5BQ54_9MICO</name>
<evidence type="ECO:0000313" key="1">
    <source>
        <dbReference type="EMBL" id="KAB1655641.1"/>
    </source>
</evidence>
<proteinExistence type="predicted"/>
<dbReference type="Proteomes" id="UP000467240">
    <property type="component" value="Unassembled WGS sequence"/>
</dbReference>
<dbReference type="AlphaFoldDB" id="A0A7J5BQ54"/>
<dbReference type="EMBL" id="WBJZ01000014">
    <property type="protein sequence ID" value="KAB1655641.1"/>
    <property type="molecule type" value="Genomic_DNA"/>
</dbReference>
<dbReference type="InterPro" id="IPR023393">
    <property type="entry name" value="START-like_dom_sf"/>
</dbReference>
<comment type="caution">
    <text evidence="1">The sequence shown here is derived from an EMBL/GenBank/DDBJ whole genome shotgun (WGS) entry which is preliminary data.</text>
</comment>
<reference evidence="1 2" key="1">
    <citation type="submission" date="2019-09" db="EMBL/GenBank/DDBJ databases">
        <title>Phylogeny of genus Pseudoclavibacter and closely related genus.</title>
        <authorList>
            <person name="Li Y."/>
        </authorList>
    </citation>
    <scope>NUCLEOTIDE SEQUENCE [LARGE SCALE GENOMIC DNA]</scope>
    <source>
        <strain evidence="1 2">DSM 23821</strain>
    </source>
</reference>
<dbReference type="CDD" id="cd07812">
    <property type="entry name" value="SRPBCC"/>
    <property type="match status" value="1"/>
</dbReference>
<dbReference type="Gene3D" id="3.30.530.20">
    <property type="match status" value="1"/>
</dbReference>
<dbReference type="InterPro" id="IPR019587">
    <property type="entry name" value="Polyketide_cyclase/dehydratase"/>
</dbReference>
<gene>
    <name evidence="1" type="ORF">F8O01_11590</name>
</gene>